<feature type="transmembrane region" description="Helical" evidence="5">
    <location>
        <begin position="312"/>
        <end position="340"/>
    </location>
</feature>
<dbReference type="PANTHER" id="PTHR37422:SF13">
    <property type="entry name" value="LIPOPOLYSACCHARIDE BIOSYNTHESIS PROTEIN PA4999-RELATED"/>
    <property type="match status" value="1"/>
</dbReference>
<proteinExistence type="predicted"/>
<evidence type="ECO:0000256" key="1">
    <source>
        <dbReference type="ARBA" id="ARBA00004141"/>
    </source>
</evidence>
<dbReference type="Proteomes" id="UP000000379">
    <property type="component" value="Chromosome"/>
</dbReference>
<comment type="subcellular location">
    <subcellularLocation>
        <location evidence="1">Membrane</location>
        <topology evidence="1">Multi-pass membrane protein</topology>
    </subcellularLocation>
</comment>
<dbReference type="GO" id="GO:0016020">
    <property type="term" value="C:membrane"/>
    <property type="evidence" value="ECO:0007669"/>
    <property type="project" value="UniProtKB-SubCell"/>
</dbReference>
<dbReference type="OrthoDB" id="5143502at2"/>
<dbReference type="eggNOG" id="COG3307">
    <property type="taxonomic scope" value="Bacteria"/>
</dbReference>
<dbReference type="RefSeq" id="WP_013177245.1">
    <property type="nucleotide sequence ID" value="NC_014221.1"/>
</dbReference>
<feature type="transmembrane region" description="Helical" evidence="5">
    <location>
        <begin position="206"/>
        <end position="224"/>
    </location>
</feature>
<organism evidence="7 8">
    <name type="scientific">Truepera radiovictrix (strain DSM 17093 / CIP 108686 / LMG 22925 / RQ-24)</name>
    <dbReference type="NCBI Taxonomy" id="649638"/>
    <lineage>
        <taxon>Bacteria</taxon>
        <taxon>Thermotogati</taxon>
        <taxon>Deinococcota</taxon>
        <taxon>Deinococci</taxon>
        <taxon>Trueperales</taxon>
        <taxon>Trueperaceae</taxon>
        <taxon>Truepera</taxon>
    </lineage>
</organism>
<dbReference type="Pfam" id="PF04932">
    <property type="entry name" value="Wzy_C"/>
    <property type="match status" value="1"/>
</dbReference>
<evidence type="ECO:0000313" key="8">
    <source>
        <dbReference type="Proteomes" id="UP000000379"/>
    </source>
</evidence>
<dbReference type="InterPro" id="IPR051533">
    <property type="entry name" value="WaaL-like"/>
</dbReference>
<feature type="transmembrane region" description="Helical" evidence="5">
    <location>
        <begin position="29"/>
        <end position="51"/>
    </location>
</feature>
<keyword evidence="2 5" id="KW-0812">Transmembrane</keyword>
<name>D7CTL6_TRURR</name>
<reference evidence="7 8" key="2">
    <citation type="journal article" date="2011" name="Stand. Genomic Sci.">
        <title>Complete genome sequence of Truepera radiovictrix type strain (RQ-24).</title>
        <authorList>
            <person name="Ivanova N."/>
            <person name="Rohde C."/>
            <person name="Munk C."/>
            <person name="Nolan M."/>
            <person name="Lucas S."/>
            <person name="Del Rio T.G."/>
            <person name="Tice H."/>
            <person name="Deshpande S."/>
            <person name="Cheng J.F."/>
            <person name="Tapia R."/>
            <person name="Han C."/>
            <person name="Goodwin L."/>
            <person name="Pitluck S."/>
            <person name="Liolios K."/>
            <person name="Mavromatis K."/>
            <person name="Mikhailova N."/>
            <person name="Pati A."/>
            <person name="Chen A."/>
            <person name="Palaniappan K."/>
            <person name="Land M."/>
            <person name="Hauser L."/>
            <person name="Chang Y.J."/>
            <person name="Jeffries C.D."/>
            <person name="Brambilla E."/>
            <person name="Rohde M."/>
            <person name="Goker M."/>
            <person name="Tindall B.J."/>
            <person name="Woyke T."/>
            <person name="Bristow J."/>
            <person name="Eisen J.A."/>
            <person name="Markowitz V."/>
            <person name="Hugenholtz P."/>
            <person name="Kyrpides N.C."/>
            <person name="Klenk H.P."/>
            <person name="Lapidus A."/>
        </authorList>
    </citation>
    <scope>NUCLEOTIDE SEQUENCE [LARGE SCALE GENOMIC DNA]</scope>
    <source>
        <strain evidence="8">DSM 17093 / CIP 108686 / LMG 22925 / RQ-24</strain>
    </source>
</reference>
<dbReference type="STRING" id="649638.Trad_0737"/>
<dbReference type="EMBL" id="CP002049">
    <property type="protein sequence ID" value="ADI13873.1"/>
    <property type="molecule type" value="Genomic_DNA"/>
</dbReference>
<keyword evidence="8" id="KW-1185">Reference proteome</keyword>
<gene>
    <name evidence="7" type="ordered locus">Trad_0737</name>
</gene>
<keyword evidence="4 5" id="KW-0472">Membrane</keyword>
<reference evidence="8" key="1">
    <citation type="submission" date="2010-05" db="EMBL/GenBank/DDBJ databases">
        <title>The complete genome of Truepera radiovictris DSM 17093.</title>
        <authorList>
            <consortium name="US DOE Joint Genome Institute (JGI-PGF)"/>
            <person name="Lucas S."/>
            <person name="Copeland A."/>
            <person name="Lapidus A."/>
            <person name="Glavina del Rio T."/>
            <person name="Dalin E."/>
            <person name="Tice H."/>
            <person name="Bruce D."/>
            <person name="Goodwin L."/>
            <person name="Pitluck S."/>
            <person name="Kyrpides N."/>
            <person name="Mavromatis K."/>
            <person name="Ovchinnikova G."/>
            <person name="Munk A.C."/>
            <person name="Detter J.C."/>
            <person name="Han C."/>
            <person name="Tapia R."/>
            <person name="Land M."/>
            <person name="Hauser L."/>
            <person name="Markowitz V."/>
            <person name="Cheng J.-F."/>
            <person name="Hugenholtz P."/>
            <person name="Woyke T."/>
            <person name="Wu D."/>
            <person name="Tindall B."/>
            <person name="Pomrenke H.G."/>
            <person name="Brambilla E."/>
            <person name="Klenk H.-P."/>
            <person name="Eisen J.A."/>
        </authorList>
    </citation>
    <scope>NUCLEOTIDE SEQUENCE [LARGE SCALE GENOMIC DNA]</scope>
    <source>
        <strain evidence="8">DSM 17093 / CIP 108686 / LMG 22925 / RQ-24</strain>
    </source>
</reference>
<evidence type="ECO:0000313" key="7">
    <source>
        <dbReference type="EMBL" id="ADI13873.1"/>
    </source>
</evidence>
<feature type="transmembrane region" description="Helical" evidence="5">
    <location>
        <begin position="182"/>
        <end position="200"/>
    </location>
</feature>
<dbReference type="KEGG" id="tra:Trad_0737"/>
<keyword evidence="3 5" id="KW-1133">Transmembrane helix</keyword>
<protein>
    <submittedName>
        <fullName evidence="7">O-antigen polymerase</fullName>
    </submittedName>
</protein>
<dbReference type="AlphaFoldDB" id="D7CTL6"/>
<sequence length="411" mass="44964">MSIKLGALAFSALWLFVFSLPWERSIAVPVVGSIGSLFGLVAFAMGFLSLFSKQGLRLRVPSLLVLTAAAFTLWSFLSYFWSIAPTASFNRSQTYAQLLLVTFLVWQLCRNNKQLRALLQAYVWGAYVSCASIMASFILGLSFANSGRYSGLSGDNPNWIAITLALGIPIAWHLASMYRNAWLSWINFFYLPTSLLAIGLTASRGGFINALVGMSLILFSFRSLSLTRKAFLLFLIPIGIYGVLNTVPPENLTRLSEASAEISEGDMTSRGAIWAAGLRIIAERPWLGYGIGSFSTAVASELGSAMNAHNSFISIMAELGVVGIMLFVLLFLLSVLPFFLPNTSDRWFYLVLWASLITANIPAAWEYNKITWVLLSLMTTRKALVVAVPLLAPSSTPTQPPQPLTASSQIH</sequence>
<evidence type="ECO:0000256" key="4">
    <source>
        <dbReference type="ARBA" id="ARBA00023136"/>
    </source>
</evidence>
<feature type="transmembrane region" description="Helical" evidence="5">
    <location>
        <begin position="93"/>
        <end position="109"/>
    </location>
</feature>
<feature type="transmembrane region" description="Helical" evidence="5">
    <location>
        <begin position="156"/>
        <end position="175"/>
    </location>
</feature>
<feature type="transmembrane region" description="Helical" evidence="5">
    <location>
        <begin position="121"/>
        <end position="144"/>
    </location>
</feature>
<feature type="transmembrane region" description="Helical" evidence="5">
    <location>
        <begin position="347"/>
        <end position="365"/>
    </location>
</feature>
<feature type="transmembrane region" description="Helical" evidence="5">
    <location>
        <begin position="231"/>
        <end position="247"/>
    </location>
</feature>
<feature type="domain" description="O-antigen ligase-related" evidence="6">
    <location>
        <begin position="193"/>
        <end position="328"/>
    </location>
</feature>
<dbReference type="InterPro" id="IPR007016">
    <property type="entry name" value="O-antigen_ligase-rel_domated"/>
</dbReference>
<dbReference type="PANTHER" id="PTHR37422">
    <property type="entry name" value="TEICHURONIC ACID BIOSYNTHESIS PROTEIN TUAE"/>
    <property type="match status" value="1"/>
</dbReference>
<evidence type="ECO:0000256" key="3">
    <source>
        <dbReference type="ARBA" id="ARBA00022989"/>
    </source>
</evidence>
<accession>D7CTL6</accession>
<feature type="transmembrane region" description="Helical" evidence="5">
    <location>
        <begin position="63"/>
        <end position="81"/>
    </location>
</feature>
<evidence type="ECO:0000256" key="2">
    <source>
        <dbReference type="ARBA" id="ARBA00022692"/>
    </source>
</evidence>
<evidence type="ECO:0000259" key="6">
    <source>
        <dbReference type="Pfam" id="PF04932"/>
    </source>
</evidence>
<evidence type="ECO:0000256" key="5">
    <source>
        <dbReference type="SAM" id="Phobius"/>
    </source>
</evidence>
<dbReference type="HOGENOM" id="CLU_688747_0_0_0"/>